<dbReference type="InterPro" id="IPR043502">
    <property type="entry name" value="DNA/RNA_pol_sf"/>
</dbReference>
<dbReference type="AlphaFoldDB" id="A0A8S2F209"/>
<dbReference type="Gene3D" id="3.10.10.10">
    <property type="entry name" value="HIV Type 1 Reverse Transcriptase, subunit A, domain 1"/>
    <property type="match status" value="1"/>
</dbReference>
<feature type="domain" description="Reverse transcriptase" evidence="1">
    <location>
        <begin position="79"/>
        <end position="192"/>
    </location>
</feature>
<evidence type="ECO:0000313" key="3">
    <source>
        <dbReference type="EMBL" id="CAF4167733.1"/>
    </source>
</evidence>
<evidence type="ECO:0000313" key="2">
    <source>
        <dbReference type="EMBL" id="CAF1357520.1"/>
    </source>
</evidence>
<dbReference type="InterPro" id="IPR043128">
    <property type="entry name" value="Rev_trsase/Diguanyl_cyclase"/>
</dbReference>
<dbReference type="Gene3D" id="3.30.70.270">
    <property type="match status" value="1"/>
</dbReference>
<evidence type="ECO:0000313" key="4">
    <source>
        <dbReference type="Proteomes" id="UP000677228"/>
    </source>
</evidence>
<dbReference type="SUPFAM" id="SSF56672">
    <property type="entry name" value="DNA/RNA polymerases"/>
    <property type="match status" value="1"/>
</dbReference>
<dbReference type="EMBL" id="CAJOBA010044731">
    <property type="protein sequence ID" value="CAF4167733.1"/>
    <property type="molecule type" value="Genomic_DNA"/>
</dbReference>
<dbReference type="Pfam" id="PF00078">
    <property type="entry name" value="RVT_1"/>
    <property type="match status" value="1"/>
</dbReference>
<dbReference type="PANTHER" id="PTHR24559:SF444">
    <property type="entry name" value="REVERSE TRANSCRIPTASE DOMAIN-CONTAINING PROTEIN"/>
    <property type="match status" value="1"/>
</dbReference>
<evidence type="ECO:0000259" key="1">
    <source>
        <dbReference type="PROSITE" id="PS50878"/>
    </source>
</evidence>
<dbReference type="Proteomes" id="UP000677228">
    <property type="component" value="Unassembled WGS sequence"/>
</dbReference>
<name>A0A8S2F209_9BILA</name>
<dbReference type="PROSITE" id="PS50878">
    <property type="entry name" value="RT_POL"/>
    <property type="match status" value="1"/>
</dbReference>
<comment type="caution">
    <text evidence="2">The sequence shown here is derived from an EMBL/GenBank/DDBJ whole genome shotgun (WGS) entry which is preliminary data.</text>
</comment>
<sequence>MCNQIDTLTAHIDDLHQHQQLQELLWRYSKLIDTRELSIIKTTLYHAIDTGSHKPVYTPPYHRSYHAEQTLTEETSKLFRQGIVEHSSSPWSSSVVLVKKKDGGIRFCVDFSKLNEITTKDRSPLPRIDDIFDNLSDSEYFTTLDFKSGYHQISLDRKDRPKTAFSTRDNRYQFTVLPQGVTNGPPTLTELS</sequence>
<dbReference type="InterPro" id="IPR000477">
    <property type="entry name" value="RT_dom"/>
</dbReference>
<reference evidence="2" key="1">
    <citation type="submission" date="2021-02" db="EMBL/GenBank/DDBJ databases">
        <authorList>
            <person name="Nowell W R."/>
        </authorList>
    </citation>
    <scope>NUCLEOTIDE SEQUENCE</scope>
</reference>
<dbReference type="EMBL" id="CAJNOK010023085">
    <property type="protein sequence ID" value="CAF1357520.1"/>
    <property type="molecule type" value="Genomic_DNA"/>
</dbReference>
<dbReference type="PANTHER" id="PTHR24559">
    <property type="entry name" value="TRANSPOSON TY3-I GAG-POL POLYPROTEIN"/>
    <property type="match status" value="1"/>
</dbReference>
<accession>A0A8S2F209</accession>
<gene>
    <name evidence="2" type="ORF">OVA965_LOCUS31085</name>
    <name evidence="3" type="ORF">TMI583_LOCUS31905</name>
</gene>
<proteinExistence type="predicted"/>
<dbReference type="CDD" id="cd01647">
    <property type="entry name" value="RT_LTR"/>
    <property type="match status" value="1"/>
</dbReference>
<organism evidence="2 4">
    <name type="scientific">Didymodactylos carnosus</name>
    <dbReference type="NCBI Taxonomy" id="1234261"/>
    <lineage>
        <taxon>Eukaryota</taxon>
        <taxon>Metazoa</taxon>
        <taxon>Spiralia</taxon>
        <taxon>Gnathifera</taxon>
        <taxon>Rotifera</taxon>
        <taxon>Eurotatoria</taxon>
        <taxon>Bdelloidea</taxon>
        <taxon>Philodinida</taxon>
        <taxon>Philodinidae</taxon>
        <taxon>Didymodactylos</taxon>
    </lineage>
</organism>
<dbReference type="Proteomes" id="UP000682733">
    <property type="component" value="Unassembled WGS sequence"/>
</dbReference>
<dbReference type="InterPro" id="IPR053134">
    <property type="entry name" value="RNA-dir_DNA_polymerase"/>
</dbReference>
<protein>
    <recommendedName>
        <fullName evidence="1">Reverse transcriptase domain-containing protein</fullName>
    </recommendedName>
</protein>